<comment type="caution">
    <text evidence="2">The sequence shown here is derived from an EMBL/GenBank/DDBJ whole genome shotgun (WGS) entry which is preliminary data.</text>
</comment>
<organism evidence="2 3">
    <name type="scientific">Paramuricea clavata</name>
    <name type="common">Red gorgonian</name>
    <name type="synonym">Violescent sea-whip</name>
    <dbReference type="NCBI Taxonomy" id="317549"/>
    <lineage>
        <taxon>Eukaryota</taxon>
        <taxon>Metazoa</taxon>
        <taxon>Cnidaria</taxon>
        <taxon>Anthozoa</taxon>
        <taxon>Octocorallia</taxon>
        <taxon>Malacalcyonacea</taxon>
        <taxon>Plexauridae</taxon>
        <taxon>Paramuricea</taxon>
    </lineage>
</organism>
<reference evidence="2" key="1">
    <citation type="submission" date="2020-04" db="EMBL/GenBank/DDBJ databases">
        <authorList>
            <person name="Alioto T."/>
            <person name="Alioto T."/>
            <person name="Gomez Garrido J."/>
        </authorList>
    </citation>
    <scope>NUCLEOTIDE SEQUENCE</scope>
    <source>
        <strain evidence="2">A484AB</strain>
    </source>
</reference>
<feature type="domain" description="Mutator-like transposase" evidence="1">
    <location>
        <begin position="105"/>
        <end position="223"/>
    </location>
</feature>
<name>A0A7D9JEC5_PARCT</name>
<evidence type="ECO:0000313" key="3">
    <source>
        <dbReference type="Proteomes" id="UP001152795"/>
    </source>
</evidence>
<dbReference type="Proteomes" id="UP001152795">
    <property type="component" value="Unassembled WGS sequence"/>
</dbReference>
<gene>
    <name evidence="2" type="ORF">PACLA_8A037026</name>
</gene>
<evidence type="ECO:0000259" key="1">
    <source>
        <dbReference type="Pfam" id="PF20700"/>
    </source>
</evidence>
<proteinExistence type="predicted"/>
<sequence length="418" mass="48095">MAEVVTVCVNPQCGKRTTWFSQPNFHGTKIAAGNFLLSYGIILAGTSATKVFRALKHMGMTCISLTTFFKYQREKLIPSIYLHWKKYQAELLDELKTKEELRNEVGSSPAMEYEGFCRSMEYLLSLVAVKTFVSDRHSSITKHMREKLSDIIHYFDIWHIKKKVTKVLTKIAKVSGCEATAEWIKPCTSHLFWSARTTHDGNGEVIWAKFSSFLSHIVDEHKNLENPLFNKCAHMDIIQPRKWLDKDSIAYEKICSALTNKRLKKGIMKASPIEQTSCLEGFHSVLNQFSPKMIGYSYKGMFCRHVIAVIHFNKNLSRQKRMKNGVEQYHIVYPKFMNGNAVVRNVPVKQNFDYVEEIFQTMVESIGTEKIKDAIDELNNQTPLPMNTMLDKQPREEAIAKKRRRDAMQLANVPPTNP</sequence>
<dbReference type="PANTHER" id="PTHR31751">
    <property type="entry name" value="SI:CH211-108C17.2-RELATED-RELATED"/>
    <property type="match status" value="1"/>
</dbReference>
<evidence type="ECO:0000313" key="2">
    <source>
        <dbReference type="EMBL" id="CAB4027986.1"/>
    </source>
</evidence>
<dbReference type="AlphaFoldDB" id="A0A7D9JEC5"/>
<dbReference type="OrthoDB" id="5983233at2759"/>
<dbReference type="InterPro" id="IPR049012">
    <property type="entry name" value="Mutator_transp_dom"/>
</dbReference>
<feature type="non-terminal residue" evidence="2">
    <location>
        <position position="418"/>
    </location>
</feature>
<dbReference type="EMBL" id="CACRXK020015166">
    <property type="protein sequence ID" value="CAB4027986.1"/>
    <property type="molecule type" value="Genomic_DNA"/>
</dbReference>
<protein>
    <recommendedName>
        <fullName evidence="1">Mutator-like transposase domain-containing protein</fullName>
    </recommendedName>
</protein>
<dbReference type="PANTHER" id="PTHR31751:SF42">
    <property type="entry name" value="PROTEIN CBG10204"/>
    <property type="match status" value="1"/>
</dbReference>
<accession>A0A7D9JEC5</accession>
<dbReference type="Pfam" id="PF20700">
    <property type="entry name" value="Mutator"/>
    <property type="match status" value="1"/>
</dbReference>
<keyword evidence="3" id="KW-1185">Reference proteome</keyword>